<dbReference type="InterPro" id="IPR014710">
    <property type="entry name" value="RmlC-like_jellyroll"/>
</dbReference>
<dbReference type="EMBL" id="JBHRTR010000034">
    <property type="protein sequence ID" value="MFC3229563.1"/>
    <property type="molecule type" value="Genomic_DNA"/>
</dbReference>
<reference evidence="6" key="1">
    <citation type="journal article" date="2019" name="Int. J. Syst. Evol. Microbiol.">
        <title>The Global Catalogue of Microorganisms (GCM) 10K type strain sequencing project: providing services to taxonomists for standard genome sequencing and annotation.</title>
        <authorList>
            <consortium name="The Broad Institute Genomics Platform"/>
            <consortium name="The Broad Institute Genome Sequencing Center for Infectious Disease"/>
            <person name="Wu L."/>
            <person name="Ma J."/>
        </authorList>
    </citation>
    <scope>NUCLEOTIDE SEQUENCE [LARGE SCALE GENOMIC DNA]</scope>
    <source>
        <strain evidence="6">KCTC 42964</strain>
    </source>
</reference>
<dbReference type="SMART" id="SM00100">
    <property type="entry name" value="cNMP"/>
    <property type="match status" value="1"/>
</dbReference>
<dbReference type="SUPFAM" id="SSF46785">
    <property type="entry name" value="Winged helix' DNA-binding domain"/>
    <property type="match status" value="1"/>
</dbReference>
<proteinExistence type="predicted"/>
<evidence type="ECO:0000256" key="3">
    <source>
        <dbReference type="ARBA" id="ARBA00023163"/>
    </source>
</evidence>
<evidence type="ECO:0000313" key="6">
    <source>
        <dbReference type="Proteomes" id="UP001595528"/>
    </source>
</evidence>
<dbReference type="InterPro" id="IPR000595">
    <property type="entry name" value="cNMP-bd_dom"/>
</dbReference>
<evidence type="ECO:0000256" key="2">
    <source>
        <dbReference type="ARBA" id="ARBA00023125"/>
    </source>
</evidence>
<feature type="domain" description="Cyclic nucleotide-binding" evidence="4">
    <location>
        <begin position="1"/>
        <end position="70"/>
    </location>
</feature>
<dbReference type="InterPro" id="IPR012318">
    <property type="entry name" value="HTH_CRP"/>
</dbReference>
<keyword evidence="2" id="KW-0238">DNA-binding</keyword>
<dbReference type="Proteomes" id="UP001595528">
    <property type="component" value="Unassembled WGS sequence"/>
</dbReference>
<evidence type="ECO:0000313" key="5">
    <source>
        <dbReference type="EMBL" id="MFC3229563.1"/>
    </source>
</evidence>
<gene>
    <name evidence="5" type="ORF">ACFOGJ_20110</name>
</gene>
<dbReference type="CDD" id="cd00038">
    <property type="entry name" value="CAP_ED"/>
    <property type="match status" value="1"/>
</dbReference>
<dbReference type="Gene3D" id="2.60.120.10">
    <property type="entry name" value="Jelly Rolls"/>
    <property type="match status" value="1"/>
</dbReference>
<dbReference type="Pfam" id="PF13545">
    <property type="entry name" value="HTH_Crp_2"/>
    <property type="match status" value="1"/>
</dbReference>
<organism evidence="5 6">
    <name type="scientific">Marinibaculum pumilum</name>
    <dbReference type="NCBI Taxonomy" id="1766165"/>
    <lineage>
        <taxon>Bacteria</taxon>
        <taxon>Pseudomonadati</taxon>
        <taxon>Pseudomonadota</taxon>
        <taxon>Alphaproteobacteria</taxon>
        <taxon>Rhodospirillales</taxon>
        <taxon>Rhodospirillaceae</taxon>
        <taxon>Marinibaculum</taxon>
    </lineage>
</organism>
<comment type="caution">
    <text evidence="5">The sequence shown here is derived from an EMBL/GenBank/DDBJ whole genome shotgun (WGS) entry which is preliminary data.</text>
</comment>
<evidence type="ECO:0000256" key="1">
    <source>
        <dbReference type="ARBA" id="ARBA00023015"/>
    </source>
</evidence>
<dbReference type="RefSeq" id="WP_379903886.1">
    <property type="nucleotide sequence ID" value="NZ_JBHRTR010000034.1"/>
</dbReference>
<sequence>MPDLTFLEPYGLPPRRHSAGATLFRAGTDSAGLYLLLSGRIRLLRPLADGSEVVVHRAAAVDTFAEAAVFSAVYHCDAVAVTEVEVRIVPAAAVRAALAEVPGFAARFAARLAGQVQDLRARAEILSMRGAAERAAAWLALQADGDTVALDRPVKEMATEIGLTHEALYRALAALERDGRIERLARGRFRLATGPRGPGADA</sequence>
<dbReference type="InterPro" id="IPR018490">
    <property type="entry name" value="cNMP-bd_dom_sf"/>
</dbReference>
<dbReference type="SUPFAM" id="SSF51206">
    <property type="entry name" value="cAMP-binding domain-like"/>
    <property type="match status" value="1"/>
</dbReference>
<evidence type="ECO:0000259" key="4">
    <source>
        <dbReference type="PROSITE" id="PS50042"/>
    </source>
</evidence>
<accession>A0ABV7L4L7</accession>
<keyword evidence="1" id="KW-0805">Transcription regulation</keyword>
<dbReference type="Pfam" id="PF00027">
    <property type="entry name" value="cNMP_binding"/>
    <property type="match status" value="1"/>
</dbReference>
<name>A0ABV7L4L7_9PROT</name>
<keyword evidence="6" id="KW-1185">Reference proteome</keyword>
<protein>
    <submittedName>
        <fullName evidence="5">Crp/Fnr family transcriptional regulator</fullName>
    </submittedName>
</protein>
<dbReference type="InterPro" id="IPR036390">
    <property type="entry name" value="WH_DNA-bd_sf"/>
</dbReference>
<keyword evidence="3" id="KW-0804">Transcription</keyword>
<dbReference type="PROSITE" id="PS50042">
    <property type="entry name" value="CNMP_BINDING_3"/>
    <property type="match status" value="1"/>
</dbReference>